<evidence type="ECO:0000313" key="2">
    <source>
        <dbReference type="Proteomes" id="UP000298652"/>
    </source>
</evidence>
<dbReference type="AlphaFoldDB" id="A0A4U6V4D8"/>
<keyword evidence="2" id="KW-1185">Reference proteome</keyword>
<organism evidence="1 2">
    <name type="scientific">Setaria viridis</name>
    <name type="common">Green bristlegrass</name>
    <name type="synonym">Setaria italica subsp. viridis</name>
    <dbReference type="NCBI Taxonomy" id="4556"/>
    <lineage>
        <taxon>Eukaryota</taxon>
        <taxon>Viridiplantae</taxon>
        <taxon>Streptophyta</taxon>
        <taxon>Embryophyta</taxon>
        <taxon>Tracheophyta</taxon>
        <taxon>Spermatophyta</taxon>
        <taxon>Magnoliopsida</taxon>
        <taxon>Liliopsida</taxon>
        <taxon>Poales</taxon>
        <taxon>Poaceae</taxon>
        <taxon>PACMAD clade</taxon>
        <taxon>Panicoideae</taxon>
        <taxon>Panicodae</taxon>
        <taxon>Paniceae</taxon>
        <taxon>Cenchrinae</taxon>
        <taxon>Setaria</taxon>
    </lineage>
</organism>
<accession>A0A4U6V4D8</accession>
<dbReference type="Proteomes" id="UP000298652">
    <property type="component" value="Chromosome 3"/>
</dbReference>
<dbReference type="Gramene" id="TKW24021">
    <property type="protein sequence ID" value="TKW24021"/>
    <property type="gene ID" value="SEVIR_3G025066v2"/>
</dbReference>
<gene>
    <name evidence="1" type="ORF">SEVIR_3G025066v2</name>
</gene>
<sequence>MMTCHLVGYPNLFVSFICNAIEEAEDQKASPEIPGINRTMVQEKMKQIMRHIKQRIHCGGAVTVQFQKAGLGTPIYSNCLDNCYIGGQTITRRQQTPRFASYCGGSFNKNKVNCTYPFSSIVCNTILKLY</sequence>
<dbReference type="EMBL" id="CM016554">
    <property type="protein sequence ID" value="TKW24021.1"/>
    <property type="molecule type" value="Genomic_DNA"/>
</dbReference>
<name>A0A4U6V4D8_SETVI</name>
<reference evidence="1" key="1">
    <citation type="submission" date="2019-03" db="EMBL/GenBank/DDBJ databases">
        <title>WGS assembly of Setaria viridis.</title>
        <authorList>
            <person name="Huang P."/>
            <person name="Jenkins J."/>
            <person name="Grimwood J."/>
            <person name="Barry K."/>
            <person name="Healey A."/>
            <person name="Mamidi S."/>
            <person name="Sreedasyam A."/>
            <person name="Shu S."/>
            <person name="Feldman M."/>
            <person name="Wu J."/>
            <person name="Yu Y."/>
            <person name="Chen C."/>
            <person name="Johnson J."/>
            <person name="Rokhsar D."/>
            <person name="Baxter I."/>
            <person name="Schmutz J."/>
            <person name="Brutnell T."/>
            <person name="Kellogg E."/>
        </authorList>
    </citation>
    <scope>NUCLEOTIDE SEQUENCE [LARGE SCALE GENOMIC DNA]</scope>
</reference>
<protein>
    <submittedName>
        <fullName evidence="1">Uncharacterized protein</fullName>
    </submittedName>
</protein>
<evidence type="ECO:0000313" key="1">
    <source>
        <dbReference type="EMBL" id="TKW24021.1"/>
    </source>
</evidence>
<proteinExistence type="predicted"/>